<evidence type="ECO:0008006" key="4">
    <source>
        <dbReference type="Google" id="ProtNLM"/>
    </source>
</evidence>
<name>A0ABP8C5B8_9FLAO</name>
<feature type="transmembrane region" description="Helical" evidence="1">
    <location>
        <begin position="184"/>
        <end position="202"/>
    </location>
</feature>
<evidence type="ECO:0000313" key="2">
    <source>
        <dbReference type="EMBL" id="GAA4233944.1"/>
    </source>
</evidence>
<keyword evidence="1" id="KW-1133">Transmembrane helix</keyword>
<feature type="transmembrane region" description="Helical" evidence="1">
    <location>
        <begin position="332"/>
        <end position="354"/>
    </location>
</feature>
<dbReference type="Proteomes" id="UP001501496">
    <property type="component" value="Unassembled WGS sequence"/>
</dbReference>
<feature type="transmembrane region" description="Helical" evidence="1">
    <location>
        <begin position="235"/>
        <end position="254"/>
    </location>
</feature>
<sequence>MIKFFTKENILFFLFFISLILFKNDLNSKVIIGMVAISLYYFNYNSFKEVLLKNTPILIFFVLILISLCYTSDIKIGLKRVERLTIIPSCLLIFTYLSRKNIKRKHIYFLYILVILFATLYSHFKVISLFIENKETSLRHFFNLNYSYKALGNTINLHTTYYSMYILLAIVFLLDFIRSNKRTIHFTALYVCLIIYFSLFIFQLSARISIGILYLIVLLNIIHFIINKKQLLKGAIVLVLFHIIGFSILMNVGVTKYRFQHLLGFTYYTGYTVNDTNHKTKLWTAAASANNNILIGNGIGDIQQSLNEQYEKYKLEKPLKNDYNSHNQYIEFYVGLGIIGLGVFIYLLFNYFWIFIKFKDFIGLQFIIIVTITSITECIWNRHHGIVFIAFWLFYLNSYQNQKAILNKAVVDNTKL</sequence>
<evidence type="ECO:0000313" key="3">
    <source>
        <dbReference type="Proteomes" id="UP001501496"/>
    </source>
</evidence>
<dbReference type="InterPro" id="IPR051533">
    <property type="entry name" value="WaaL-like"/>
</dbReference>
<keyword evidence="1" id="KW-0472">Membrane</keyword>
<accession>A0ABP8C5B8</accession>
<gene>
    <name evidence="2" type="ORF">GCM10022291_12250</name>
</gene>
<feature type="transmembrane region" description="Helical" evidence="1">
    <location>
        <begin position="52"/>
        <end position="70"/>
    </location>
</feature>
<keyword evidence="1" id="KW-0812">Transmembrane</keyword>
<dbReference type="PANTHER" id="PTHR37422">
    <property type="entry name" value="TEICHURONIC ACID BIOSYNTHESIS PROTEIN TUAE"/>
    <property type="match status" value="1"/>
</dbReference>
<protein>
    <recommendedName>
        <fullName evidence="4">O-antigen ligase</fullName>
    </recommendedName>
</protein>
<dbReference type="PANTHER" id="PTHR37422:SF13">
    <property type="entry name" value="LIPOPOLYSACCHARIDE BIOSYNTHESIS PROTEIN PA4999-RELATED"/>
    <property type="match status" value="1"/>
</dbReference>
<feature type="transmembrane region" description="Helical" evidence="1">
    <location>
        <begin position="382"/>
        <end position="399"/>
    </location>
</feature>
<organism evidence="2 3">
    <name type="scientific">Postechiella marina</name>
    <dbReference type="NCBI Taxonomy" id="943941"/>
    <lineage>
        <taxon>Bacteria</taxon>
        <taxon>Pseudomonadati</taxon>
        <taxon>Bacteroidota</taxon>
        <taxon>Flavobacteriia</taxon>
        <taxon>Flavobacteriales</taxon>
        <taxon>Flavobacteriaceae</taxon>
        <taxon>Postechiella</taxon>
    </lineage>
</organism>
<dbReference type="EMBL" id="BAABCA010000002">
    <property type="protein sequence ID" value="GAA4233944.1"/>
    <property type="molecule type" value="Genomic_DNA"/>
</dbReference>
<proteinExistence type="predicted"/>
<feature type="transmembrane region" description="Helical" evidence="1">
    <location>
        <begin position="108"/>
        <end position="131"/>
    </location>
</feature>
<feature type="transmembrane region" description="Helical" evidence="1">
    <location>
        <begin position="361"/>
        <end position="376"/>
    </location>
</feature>
<reference evidence="3" key="1">
    <citation type="journal article" date="2019" name="Int. J. Syst. Evol. Microbiol.">
        <title>The Global Catalogue of Microorganisms (GCM) 10K type strain sequencing project: providing services to taxonomists for standard genome sequencing and annotation.</title>
        <authorList>
            <consortium name="The Broad Institute Genomics Platform"/>
            <consortium name="The Broad Institute Genome Sequencing Center for Infectious Disease"/>
            <person name="Wu L."/>
            <person name="Ma J."/>
        </authorList>
    </citation>
    <scope>NUCLEOTIDE SEQUENCE [LARGE SCALE GENOMIC DNA]</scope>
    <source>
        <strain evidence="3">JCM 17630</strain>
    </source>
</reference>
<feature type="transmembrane region" description="Helical" evidence="1">
    <location>
        <begin position="159"/>
        <end position="177"/>
    </location>
</feature>
<feature type="transmembrane region" description="Helical" evidence="1">
    <location>
        <begin position="208"/>
        <end position="226"/>
    </location>
</feature>
<keyword evidence="3" id="KW-1185">Reference proteome</keyword>
<comment type="caution">
    <text evidence="2">The sequence shown here is derived from an EMBL/GenBank/DDBJ whole genome shotgun (WGS) entry which is preliminary data.</text>
</comment>
<evidence type="ECO:0000256" key="1">
    <source>
        <dbReference type="SAM" id="Phobius"/>
    </source>
</evidence>